<dbReference type="AlphaFoldDB" id="A0A392PCA9"/>
<evidence type="ECO:0000313" key="2">
    <source>
        <dbReference type="EMBL" id="MCI09743.1"/>
    </source>
</evidence>
<proteinExistence type="predicted"/>
<dbReference type="Proteomes" id="UP000265520">
    <property type="component" value="Unassembled WGS sequence"/>
</dbReference>
<protein>
    <submittedName>
        <fullName evidence="2">Alpha/beta-hydrolases superfamily protein</fullName>
    </submittedName>
</protein>
<dbReference type="GO" id="GO:0016787">
    <property type="term" value="F:hydrolase activity"/>
    <property type="evidence" value="ECO:0007669"/>
    <property type="project" value="UniProtKB-KW"/>
</dbReference>
<sequence length="45" mass="5168">DGGKPPLLLRMVDDSDDLKFMSALHAFKRRVAYANANYDRILFLI</sequence>
<feature type="non-terminal residue" evidence="2">
    <location>
        <position position="1"/>
    </location>
</feature>
<dbReference type="EMBL" id="LXQA010073722">
    <property type="protein sequence ID" value="MCI09743.1"/>
    <property type="molecule type" value="Genomic_DNA"/>
</dbReference>
<reference evidence="2 3" key="1">
    <citation type="journal article" date="2018" name="Front. Plant Sci.">
        <title>Red Clover (Trifolium pratense) and Zigzag Clover (T. medium) - A Picture of Genomic Similarities and Differences.</title>
        <authorList>
            <person name="Dluhosova J."/>
            <person name="Istvanek J."/>
            <person name="Nedelnik J."/>
            <person name="Repkova J."/>
        </authorList>
    </citation>
    <scope>NUCLEOTIDE SEQUENCE [LARGE SCALE GENOMIC DNA]</scope>
    <source>
        <strain evidence="3">cv. 10/8</strain>
        <tissue evidence="2">Leaf</tissue>
    </source>
</reference>
<keyword evidence="3" id="KW-1185">Reference proteome</keyword>
<gene>
    <name evidence="2" type="ORF">A2U01_0030832</name>
</gene>
<feature type="domain" description="DUF676" evidence="1">
    <location>
        <begin position="4"/>
        <end position="41"/>
    </location>
</feature>
<evidence type="ECO:0000313" key="3">
    <source>
        <dbReference type="Proteomes" id="UP000265520"/>
    </source>
</evidence>
<dbReference type="InterPro" id="IPR007751">
    <property type="entry name" value="DUF676_lipase-like"/>
</dbReference>
<accession>A0A392PCA9</accession>
<evidence type="ECO:0000259" key="1">
    <source>
        <dbReference type="Pfam" id="PF05057"/>
    </source>
</evidence>
<dbReference type="Pfam" id="PF05057">
    <property type="entry name" value="DUF676"/>
    <property type="match status" value="1"/>
</dbReference>
<name>A0A392PCA9_9FABA</name>
<keyword evidence="2" id="KW-0378">Hydrolase</keyword>
<comment type="caution">
    <text evidence="2">The sequence shown here is derived from an EMBL/GenBank/DDBJ whole genome shotgun (WGS) entry which is preliminary data.</text>
</comment>
<organism evidence="2 3">
    <name type="scientific">Trifolium medium</name>
    <dbReference type="NCBI Taxonomy" id="97028"/>
    <lineage>
        <taxon>Eukaryota</taxon>
        <taxon>Viridiplantae</taxon>
        <taxon>Streptophyta</taxon>
        <taxon>Embryophyta</taxon>
        <taxon>Tracheophyta</taxon>
        <taxon>Spermatophyta</taxon>
        <taxon>Magnoliopsida</taxon>
        <taxon>eudicotyledons</taxon>
        <taxon>Gunneridae</taxon>
        <taxon>Pentapetalae</taxon>
        <taxon>rosids</taxon>
        <taxon>fabids</taxon>
        <taxon>Fabales</taxon>
        <taxon>Fabaceae</taxon>
        <taxon>Papilionoideae</taxon>
        <taxon>50 kb inversion clade</taxon>
        <taxon>NPAAA clade</taxon>
        <taxon>Hologalegina</taxon>
        <taxon>IRL clade</taxon>
        <taxon>Trifolieae</taxon>
        <taxon>Trifolium</taxon>
    </lineage>
</organism>